<organism evidence="2 3">
    <name type="scientific">Cynara cardunculus var. scolymus</name>
    <name type="common">Globe artichoke</name>
    <name type="synonym">Cynara scolymus</name>
    <dbReference type="NCBI Taxonomy" id="59895"/>
    <lineage>
        <taxon>Eukaryota</taxon>
        <taxon>Viridiplantae</taxon>
        <taxon>Streptophyta</taxon>
        <taxon>Embryophyta</taxon>
        <taxon>Tracheophyta</taxon>
        <taxon>Spermatophyta</taxon>
        <taxon>Magnoliopsida</taxon>
        <taxon>eudicotyledons</taxon>
        <taxon>Gunneridae</taxon>
        <taxon>Pentapetalae</taxon>
        <taxon>asterids</taxon>
        <taxon>campanulids</taxon>
        <taxon>Asterales</taxon>
        <taxon>Asteraceae</taxon>
        <taxon>Carduoideae</taxon>
        <taxon>Cardueae</taxon>
        <taxon>Carduinae</taxon>
        <taxon>Cynara</taxon>
    </lineage>
</organism>
<dbReference type="EMBL" id="LEKV01004337">
    <property type="protein sequence ID" value="KVH96290.1"/>
    <property type="molecule type" value="Genomic_DNA"/>
</dbReference>
<reference evidence="2 3" key="1">
    <citation type="journal article" date="2016" name="Sci. Rep.">
        <title>The genome sequence of the outbreeding globe artichoke constructed de novo incorporating a phase-aware low-pass sequencing strategy of F1 progeny.</title>
        <authorList>
            <person name="Scaglione D."/>
            <person name="Reyes-Chin-Wo S."/>
            <person name="Acquadro A."/>
            <person name="Froenicke L."/>
            <person name="Portis E."/>
            <person name="Beitel C."/>
            <person name="Tirone M."/>
            <person name="Mauro R."/>
            <person name="Lo Monaco A."/>
            <person name="Mauromicale G."/>
            <person name="Faccioli P."/>
            <person name="Cattivelli L."/>
            <person name="Rieseberg L."/>
            <person name="Michelmore R."/>
            <person name="Lanteri S."/>
        </authorList>
    </citation>
    <scope>NUCLEOTIDE SEQUENCE [LARGE SCALE GENOMIC DNA]</scope>
    <source>
        <strain evidence="2">2C</strain>
    </source>
</reference>
<protein>
    <submittedName>
        <fullName evidence="2">Uncharacterized protein</fullName>
    </submittedName>
</protein>
<keyword evidence="3" id="KW-1185">Reference proteome</keyword>
<gene>
    <name evidence="2" type="ORF">Ccrd_001625</name>
</gene>
<dbReference type="Gramene" id="KVH96290">
    <property type="protein sequence ID" value="KVH96290"/>
    <property type="gene ID" value="Ccrd_001625"/>
</dbReference>
<sequence>MGEGEETIVVHDQSNRYVESLRTTSLPFPELCAQLFEGGVSMGIGSFEPLSNDLEPSTEPLYLHNKEEVLISDSQSTSSIPASSSHSQVRKNKRKGNQSCSDIDERILNILKALIAILGNRNRVEPPTYNACLQRLYELGWAKDDPLFRIAMALLSDKDNREAWMTIPPEFAVDWVKTVGDKQGYK</sequence>
<comment type="caution">
    <text evidence="2">The sequence shown here is derived from an EMBL/GenBank/DDBJ whole genome shotgun (WGS) entry which is preliminary data.</text>
</comment>
<feature type="compositionally biased region" description="Low complexity" evidence="1">
    <location>
        <begin position="74"/>
        <end position="87"/>
    </location>
</feature>
<evidence type="ECO:0000313" key="3">
    <source>
        <dbReference type="Proteomes" id="UP000243975"/>
    </source>
</evidence>
<proteinExistence type="predicted"/>
<accession>A0A103XSX1</accession>
<evidence type="ECO:0000313" key="2">
    <source>
        <dbReference type="EMBL" id="KVH96290.1"/>
    </source>
</evidence>
<dbReference type="Proteomes" id="UP000243975">
    <property type="component" value="Unassembled WGS sequence"/>
</dbReference>
<feature type="region of interest" description="Disordered" evidence="1">
    <location>
        <begin position="74"/>
        <end position="98"/>
    </location>
</feature>
<evidence type="ECO:0000256" key="1">
    <source>
        <dbReference type="SAM" id="MobiDB-lite"/>
    </source>
</evidence>
<name>A0A103XSX1_CYNCS</name>
<dbReference type="OMA" id="IFCESER"/>
<dbReference type="AlphaFoldDB" id="A0A103XSX1"/>